<dbReference type="InterPro" id="IPR050580">
    <property type="entry name" value="2H_phosphoesterase_YjcG-like"/>
</dbReference>
<proteinExistence type="predicted"/>
<reference evidence="1 2" key="1">
    <citation type="submission" date="2019-05" db="EMBL/GenBank/DDBJ databases">
        <title>Panacibacter sp. strain 17mud1-8 Genome sequencing and assembly.</title>
        <authorList>
            <person name="Chhetri G."/>
        </authorList>
    </citation>
    <scope>NUCLEOTIDE SEQUENCE [LARGE SCALE GENOMIC DNA]</scope>
    <source>
        <strain evidence="1 2">17mud1-8</strain>
    </source>
</reference>
<dbReference type="AlphaFoldDB" id="A0A4U3L6F2"/>
<dbReference type="Gene3D" id="3.90.1140.10">
    <property type="entry name" value="Cyclic phosphodiesterase"/>
    <property type="match status" value="1"/>
</dbReference>
<dbReference type="Pfam" id="PF13563">
    <property type="entry name" value="2_5_RNA_ligase2"/>
    <property type="match status" value="1"/>
</dbReference>
<dbReference type="PANTHER" id="PTHR40037:SF1">
    <property type="entry name" value="PHOSPHOESTERASE SAOUHSC_00951-RELATED"/>
    <property type="match status" value="1"/>
</dbReference>
<dbReference type="OrthoDB" id="1951600at2"/>
<evidence type="ECO:0000313" key="1">
    <source>
        <dbReference type="EMBL" id="TKK69954.1"/>
    </source>
</evidence>
<evidence type="ECO:0000313" key="2">
    <source>
        <dbReference type="Proteomes" id="UP000305848"/>
    </source>
</evidence>
<dbReference type="GO" id="GO:0016874">
    <property type="term" value="F:ligase activity"/>
    <property type="evidence" value="ECO:0007669"/>
    <property type="project" value="UniProtKB-KW"/>
</dbReference>
<dbReference type="SUPFAM" id="SSF55144">
    <property type="entry name" value="LigT-like"/>
    <property type="match status" value="1"/>
</dbReference>
<comment type="caution">
    <text evidence="1">The sequence shown here is derived from an EMBL/GenBank/DDBJ whole genome shotgun (WGS) entry which is preliminary data.</text>
</comment>
<keyword evidence="1" id="KW-0436">Ligase</keyword>
<keyword evidence="2" id="KW-1185">Reference proteome</keyword>
<gene>
    <name evidence="1" type="ORF">FC093_07035</name>
</gene>
<protein>
    <submittedName>
        <fullName evidence="1">2'-5' RNA ligase family protein</fullName>
    </submittedName>
</protein>
<organism evidence="1 2">
    <name type="scientific">Ilyomonas limi</name>
    <dbReference type="NCBI Taxonomy" id="2575867"/>
    <lineage>
        <taxon>Bacteria</taxon>
        <taxon>Pseudomonadati</taxon>
        <taxon>Bacteroidota</taxon>
        <taxon>Chitinophagia</taxon>
        <taxon>Chitinophagales</taxon>
        <taxon>Chitinophagaceae</taxon>
        <taxon>Ilyomonas</taxon>
    </lineage>
</organism>
<name>A0A4U3L6F2_9BACT</name>
<sequence>MPAYHTYIYLLVLSPQGFLKEKIINIKDSFAKNYSHPFARSTKPHVTLSQFMQRGLAEEKIVARLKTIAKAQPPINIHLKDFGSFPSHTIYINVTSKVPLMNLSKTLREAQSLLKYAPGDKPFFLTEPHLTIARKLAPWQHEKAWIEYSNSSFTGRFIADKMTLLKRKVDHNRYEHVADFQFQSEPLEAVQGSLFG</sequence>
<accession>A0A4U3L6F2</accession>
<dbReference type="PANTHER" id="PTHR40037">
    <property type="entry name" value="PHOSPHOESTERASE YJCG-RELATED"/>
    <property type="match status" value="1"/>
</dbReference>
<dbReference type="EMBL" id="SZQL01000004">
    <property type="protein sequence ID" value="TKK69954.1"/>
    <property type="molecule type" value="Genomic_DNA"/>
</dbReference>
<dbReference type="InterPro" id="IPR009097">
    <property type="entry name" value="Cyclic_Pdiesterase"/>
</dbReference>
<dbReference type="Proteomes" id="UP000305848">
    <property type="component" value="Unassembled WGS sequence"/>
</dbReference>